<evidence type="ECO:0000313" key="2">
    <source>
        <dbReference type="Proteomes" id="UP000772434"/>
    </source>
</evidence>
<proteinExistence type="predicted"/>
<dbReference type="Proteomes" id="UP000772434">
    <property type="component" value="Unassembled WGS sequence"/>
</dbReference>
<name>A0A9P5PIM8_9AGAR</name>
<evidence type="ECO:0000313" key="1">
    <source>
        <dbReference type="EMBL" id="KAF9062770.1"/>
    </source>
</evidence>
<dbReference type="EMBL" id="JADNRY010000162">
    <property type="protein sequence ID" value="KAF9062770.1"/>
    <property type="molecule type" value="Genomic_DNA"/>
</dbReference>
<keyword evidence="2" id="KW-1185">Reference proteome</keyword>
<reference evidence="1" key="1">
    <citation type="submission" date="2020-11" db="EMBL/GenBank/DDBJ databases">
        <authorList>
            <consortium name="DOE Joint Genome Institute"/>
            <person name="Ahrendt S."/>
            <person name="Riley R."/>
            <person name="Andreopoulos W."/>
            <person name="Labutti K."/>
            <person name="Pangilinan J."/>
            <person name="Ruiz-Duenas F.J."/>
            <person name="Barrasa J.M."/>
            <person name="Sanchez-Garcia M."/>
            <person name="Camarero S."/>
            <person name="Miyauchi S."/>
            <person name="Serrano A."/>
            <person name="Linde D."/>
            <person name="Babiker R."/>
            <person name="Drula E."/>
            <person name="Ayuso-Fernandez I."/>
            <person name="Pacheco R."/>
            <person name="Padilla G."/>
            <person name="Ferreira P."/>
            <person name="Barriuso J."/>
            <person name="Kellner H."/>
            <person name="Castanera R."/>
            <person name="Alfaro M."/>
            <person name="Ramirez L."/>
            <person name="Pisabarro A.G."/>
            <person name="Kuo A."/>
            <person name="Tritt A."/>
            <person name="Lipzen A."/>
            <person name="He G."/>
            <person name="Yan M."/>
            <person name="Ng V."/>
            <person name="Cullen D."/>
            <person name="Martin F."/>
            <person name="Rosso M.-N."/>
            <person name="Henrissat B."/>
            <person name="Hibbett D."/>
            <person name="Martinez A.T."/>
            <person name="Grigoriev I.V."/>
        </authorList>
    </citation>
    <scope>NUCLEOTIDE SEQUENCE</scope>
    <source>
        <strain evidence="1">AH 40177</strain>
    </source>
</reference>
<dbReference type="OrthoDB" id="3269701at2759"/>
<protein>
    <submittedName>
        <fullName evidence="1">Uncharacterized protein</fullName>
    </submittedName>
</protein>
<organism evidence="1 2">
    <name type="scientific">Rhodocollybia butyracea</name>
    <dbReference type="NCBI Taxonomy" id="206335"/>
    <lineage>
        <taxon>Eukaryota</taxon>
        <taxon>Fungi</taxon>
        <taxon>Dikarya</taxon>
        <taxon>Basidiomycota</taxon>
        <taxon>Agaricomycotina</taxon>
        <taxon>Agaricomycetes</taxon>
        <taxon>Agaricomycetidae</taxon>
        <taxon>Agaricales</taxon>
        <taxon>Marasmiineae</taxon>
        <taxon>Omphalotaceae</taxon>
        <taxon>Rhodocollybia</taxon>
    </lineage>
</organism>
<gene>
    <name evidence="1" type="ORF">BDP27DRAFT_1427533</name>
</gene>
<accession>A0A9P5PIM8</accession>
<dbReference type="AlphaFoldDB" id="A0A9P5PIM8"/>
<comment type="caution">
    <text evidence="1">The sequence shown here is derived from an EMBL/GenBank/DDBJ whole genome shotgun (WGS) entry which is preliminary data.</text>
</comment>
<sequence length="134" mass="15086">MSQRQNMKKGEDEKKEAVGAGAGAFSIDWTADLFSDLTCIITESSVIKVFIRALVQILPQKDGGGHPKTDFLFMVAETLWEKEVMKYKAEMGETGAGIQREDDIDMSLDNLLTEAWSRIRDICPWFFDMKAVMA</sequence>